<dbReference type="InterPro" id="IPR009959">
    <property type="entry name" value="Cyclase_SnoaL-like"/>
</dbReference>
<protein>
    <submittedName>
        <fullName evidence="1">Ester cyclase</fullName>
    </submittedName>
</protein>
<organism evidence="1 2">
    <name type="scientific">Actinophytocola gossypii</name>
    <dbReference type="NCBI Taxonomy" id="2812003"/>
    <lineage>
        <taxon>Bacteria</taxon>
        <taxon>Bacillati</taxon>
        <taxon>Actinomycetota</taxon>
        <taxon>Actinomycetes</taxon>
        <taxon>Pseudonocardiales</taxon>
        <taxon>Pseudonocardiaceae</taxon>
    </lineage>
</organism>
<dbReference type="RefSeq" id="WP_260190509.1">
    <property type="nucleotide sequence ID" value="NZ_JAFFZE010000009.1"/>
</dbReference>
<evidence type="ECO:0000313" key="2">
    <source>
        <dbReference type="Proteomes" id="UP001156441"/>
    </source>
</evidence>
<reference evidence="1 2" key="1">
    <citation type="submission" date="2021-02" db="EMBL/GenBank/DDBJ databases">
        <title>Actinophytocola xerophila sp. nov., isolated from soil of cotton cropping field.</title>
        <authorList>
            <person name="Huang R."/>
            <person name="Chen X."/>
            <person name="Ge X."/>
            <person name="Liu W."/>
        </authorList>
    </citation>
    <scope>NUCLEOTIDE SEQUENCE [LARGE SCALE GENOMIC DNA]</scope>
    <source>
        <strain evidence="1 2">S1-96</strain>
    </source>
</reference>
<dbReference type="EMBL" id="JAFFZE010000009">
    <property type="protein sequence ID" value="MCT2583137.1"/>
    <property type="molecule type" value="Genomic_DNA"/>
</dbReference>
<gene>
    <name evidence="1" type="ORF">JT362_08420</name>
</gene>
<dbReference type="SUPFAM" id="SSF54427">
    <property type="entry name" value="NTF2-like"/>
    <property type="match status" value="1"/>
</dbReference>
<dbReference type="Proteomes" id="UP001156441">
    <property type="component" value="Unassembled WGS sequence"/>
</dbReference>
<evidence type="ECO:0000313" key="1">
    <source>
        <dbReference type="EMBL" id="MCT2583137.1"/>
    </source>
</evidence>
<dbReference type="PANTHER" id="PTHR38436">
    <property type="entry name" value="POLYKETIDE CYCLASE SNOAL-LIKE DOMAIN"/>
    <property type="match status" value="1"/>
</dbReference>
<dbReference type="Gene3D" id="3.10.450.50">
    <property type="match status" value="1"/>
</dbReference>
<comment type="caution">
    <text evidence="1">The sequence shown here is derived from an EMBL/GenBank/DDBJ whole genome shotgun (WGS) entry which is preliminary data.</text>
</comment>
<dbReference type="InterPro" id="IPR032710">
    <property type="entry name" value="NTF2-like_dom_sf"/>
</dbReference>
<sequence>MSAETSTETSKAICVRFHEAMNTRDPETISTVIDELVDPDVVFHSPAPLPETGARAIAHVWDMLLRAFPDLHVAVEDVIAEGDKVVIRNVVTGSHLGDYQGLAPTGRSVSYNEMFVIRFADGRIAEIWGVVDLLTQLRQLGAIPA</sequence>
<accession>A0ABT2J5J6</accession>
<name>A0ABT2J5J6_9PSEU</name>
<dbReference type="Pfam" id="PF07366">
    <property type="entry name" value="SnoaL"/>
    <property type="match status" value="1"/>
</dbReference>
<proteinExistence type="predicted"/>
<dbReference type="PANTHER" id="PTHR38436:SF1">
    <property type="entry name" value="ESTER CYCLASE"/>
    <property type="match status" value="1"/>
</dbReference>
<keyword evidence="2" id="KW-1185">Reference proteome</keyword>